<organism evidence="1">
    <name type="scientific">hydrothermal vent metagenome</name>
    <dbReference type="NCBI Taxonomy" id="652676"/>
    <lineage>
        <taxon>unclassified sequences</taxon>
        <taxon>metagenomes</taxon>
        <taxon>ecological metagenomes</taxon>
    </lineage>
</organism>
<accession>A0A3B0XRZ8</accession>
<proteinExistence type="predicted"/>
<dbReference type="EMBL" id="UOFI01000071">
    <property type="protein sequence ID" value="VAW65972.1"/>
    <property type="molecule type" value="Genomic_DNA"/>
</dbReference>
<evidence type="ECO:0008006" key="2">
    <source>
        <dbReference type="Google" id="ProtNLM"/>
    </source>
</evidence>
<sequence>MIKHRIIKVLIPVLFLPVSTNAADVTYSAGILLSQYSNVNRVPNPTDTETSYTLIAGLTAIEDTADFSMYIDGNVRSINYTKGLADDRVTGDVVANLLWKISPGQLDWIVDDTFTQTSINPLQANRPSNLQNVNIFSTGPDYTIRFSATNNLIFTSRAETFRYESITINRDNNRGTVTASWSKQMNSRLNLSLNDAVEKVDYENAAINSFARNDVFLAVNYTSGIHALDGQYGYTNVKYENIDSIKYDRYLLSVSRLMSRNSSVQLSYQDMATDAGRQLVQATPGNMTTNAISNLVSNDIYVDKTSRLQYLNAAVNTSFNIDIYSRDRKYRQQTILDEESQVALLNGSWSFGQGDRIIYVASYISRFYTNSSPKREDEDILYSLRYTHRLKRNFTVGLSAIQTERDSTVSNFSYEDLTVILNLNYNSL</sequence>
<evidence type="ECO:0000313" key="1">
    <source>
        <dbReference type="EMBL" id="VAW65972.1"/>
    </source>
</evidence>
<dbReference type="AlphaFoldDB" id="A0A3B0XRZ8"/>
<protein>
    <recommendedName>
        <fullName evidence="2">TIGR03016 family PEP-CTERM system-associated outer membrane protein</fullName>
    </recommendedName>
</protein>
<reference evidence="1" key="1">
    <citation type="submission" date="2018-06" db="EMBL/GenBank/DDBJ databases">
        <authorList>
            <person name="Zhirakovskaya E."/>
        </authorList>
    </citation>
    <scope>NUCLEOTIDE SEQUENCE</scope>
</reference>
<gene>
    <name evidence="1" type="ORF">MNBD_GAMMA09-242</name>
</gene>
<name>A0A3B0XRZ8_9ZZZZ</name>